<dbReference type="Proteomes" id="UP000660885">
    <property type="component" value="Unassembled WGS sequence"/>
</dbReference>
<organism evidence="2 3">
    <name type="scientific">Belnapia arida</name>
    <dbReference type="NCBI Taxonomy" id="2804533"/>
    <lineage>
        <taxon>Bacteria</taxon>
        <taxon>Pseudomonadati</taxon>
        <taxon>Pseudomonadota</taxon>
        <taxon>Alphaproteobacteria</taxon>
        <taxon>Acetobacterales</taxon>
        <taxon>Roseomonadaceae</taxon>
        <taxon>Belnapia</taxon>
    </lineage>
</organism>
<feature type="chain" id="PRO_5045126829" description="DUF4148 domain-containing protein" evidence="1">
    <location>
        <begin position="23"/>
        <end position="82"/>
    </location>
</feature>
<keyword evidence="1" id="KW-0732">Signal</keyword>
<dbReference type="EMBL" id="JAETWB010000013">
    <property type="protein sequence ID" value="MBL6080449.1"/>
    <property type="molecule type" value="Genomic_DNA"/>
</dbReference>
<dbReference type="RefSeq" id="WP_202833675.1">
    <property type="nucleotide sequence ID" value="NZ_JAETWB010000013.1"/>
</dbReference>
<comment type="caution">
    <text evidence="2">The sequence shown here is derived from an EMBL/GenBank/DDBJ whole genome shotgun (WGS) entry which is preliminary data.</text>
</comment>
<feature type="signal peptide" evidence="1">
    <location>
        <begin position="1"/>
        <end position="22"/>
    </location>
</feature>
<keyword evidence="3" id="KW-1185">Reference proteome</keyword>
<evidence type="ECO:0000313" key="2">
    <source>
        <dbReference type="EMBL" id="MBL6080449.1"/>
    </source>
</evidence>
<name>A0ABS1U6X5_9PROT</name>
<protein>
    <recommendedName>
        <fullName evidence="4">DUF4148 domain-containing protein</fullName>
    </recommendedName>
</protein>
<proteinExistence type="predicted"/>
<gene>
    <name evidence="2" type="ORF">JMJ56_20740</name>
</gene>
<reference evidence="2 3" key="1">
    <citation type="submission" date="2021-01" db="EMBL/GenBank/DDBJ databases">
        <title>Belnapia mucosa sp. nov. and Belnapia arida sp. nov., isolated from the Tabernas Desert (Almeria, Spain).</title>
        <authorList>
            <person name="Molina-Menor E."/>
            <person name="Vidal-Verdu A."/>
            <person name="Calonge A."/>
            <person name="Satari L."/>
            <person name="Pereto J."/>
            <person name="Porcar M."/>
        </authorList>
    </citation>
    <scope>NUCLEOTIDE SEQUENCE [LARGE SCALE GENOMIC DNA]</scope>
    <source>
        <strain evidence="2 3">T18</strain>
    </source>
</reference>
<accession>A0ABS1U6X5</accession>
<evidence type="ECO:0000256" key="1">
    <source>
        <dbReference type="SAM" id="SignalP"/>
    </source>
</evidence>
<evidence type="ECO:0000313" key="3">
    <source>
        <dbReference type="Proteomes" id="UP000660885"/>
    </source>
</evidence>
<sequence>MRNPMMPLAAALLLGLAAPALAQQAPEESTAARTLAQNARVSVYQAMATEAGRVPDAAPSVAVTYPRNPPARRLAIASNQTR</sequence>
<evidence type="ECO:0008006" key="4">
    <source>
        <dbReference type="Google" id="ProtNLM"/>
    </source>
</evidence>